<name>A0A7Y8CJW6_9PSED</name>
<dbReference type="SMART" id="SM00283">
    <property type="entry name" value="MA"/>
    <property type="match status" value="1"/>
</dbReference>
<dbReference type="Pfam" id="PF00015">
    <property type="entry name" value="MCPsignal"/>
    <property type="match status" value="1"/>
</dbReference>
<evidence type="ECO:0000256" key="8">
    <source>
        <dbReference type="ARBA" id="ARBA00023224"/>
    </source>
</evidence>
<dbReference type="SUPFAM" id="SSF58104">
    <property type="entry name" value="Methyl-accepting chemotaxis protein (MCP) signaling domain"/>
    <property type="match status" value="1"/>
</dbReference>
<evidence type="ECO:0000256" key="6">
    <source>
        <dbReference type="ARBA" id="ARBA00022989"/>
    </source>
</evidence>
<dbReference type="PROSITE" id="PS50111">
    <property type="entry name" value="CHEMOTAXIS_TRANSDUC_2"/>
    <property type="match status" value="1"/>
</dbReference>
<evidence type="ECO:0000256" key="2">
    <source>
        <dbReference type="ARBA" id="ARBA00022475"/>
    </source>
</evidence>
<evidence type="ECO:0000256" key="1">
    <source>
        <dbReference type="ARBA" id="ARBA00004236"/>
    </source>
</evidence>
<reference evidence="13 14" key="1">
    <citation type="submission" date="2020-04" db="EMBL/GenBank/DDBJ databases">
        <title>Molecular characterization of pseudomonads from Agaricus bisporus reveal novel blotch 2 pathogens in Western Europe.</title>
        <authorList>
            <person name="Taparia T."/>
            <person name="Krijger M."/>
            <person name="Haynes E."/>
            <person name="Elpinstone J.G."/>
            <person name="Noble R."/>
            <person name="Van Der Wolf J."/>
        </authorList>
    </citation>
    <scope>NUCLEOTIDE SEQUENCE [LARGE SCALE GENOMIC DNA]</scope>
    <source>
        <strain evidence="13 14">IPO3737</strain>
    </source>
</reference>
<dbReference type="GO" id="GO:0005886">
    <property type="term" value="C:plasma membrane"/>
    <property type="evidence" value="ECO:0007669"/>
    <property type="project" value="UniProtKB-SubCell"/>
</dbReference>
<dbReference type="PANTHER" id="PTHR32089:SF120">
    <property type="entry name" value="METHYL-ACCEPTING CHEMOTAXIS PROTEIN TLPQ"/>
    <property type="match status" value="1"/>
</dbReference>
<gene>
    <name evidence="13" type="ORF">HX876_09510</name>
</gene>
<keyword evidence="8 10" id="KW-0807">Transducer</keyword>
<dbReference type="GO" id="GO:0006935">
    <property type="term" value="P:chemotaxis"/>
    <property type="evidence" value="ECO:0007669"/>
    <property type="project" value="UniProtKB-KW"/>
</dbReference>
<keyword evidence="3" id="KW-0488">Methylation</keyword>
<comment type="similarity">
    <text evidence="9">Belongs to the methyl-accepting chemotaxis (MCP) protein family.</text>
</comment>
<proteinExistence type="inferred from homology"/>
<dbReference type="Gene3D" id="1.10.287.950">
    <property type="entry name" value="Methyl-accepting chemotaxis protein"/>
    <property type="match status" value="1"/>
</dbReference>
<keyword evidence="6 11" id="KW-1133">Transmembrane helix</keyword>
<comment type="subcellular location">
    <subcellularLocation>
        <location evidence="1">Cell membrane</location>
    </subcellularLocation>
</comment>
<dbReference type="PANTHER" id="PTHR32089">
    <property type="entry name" value="METHYL-ACCEPTING CHEMOTAXIS PROTEIN MCPB"/>
    <property type="match status" value="1"/>
</dbReference>
<evidence type="ECO:0000259" key="12">
    <source>
        <dbReference type="PROSITE" id="PS50111"/>
    </source>
</evidence>
<keyword evidence="4" id="KW-0145">Chemotaxis</keyword>
<comment type="caution">
    <text evidence="13">The sequence shown here is derived from an EMBL/GenBank/DDBJ whole genome shotgun (WGS) entry which is preliminary data.</text>
</comment>
<keyword evidence="7 11" id="KW-0472">Membrane</keyword>
<evidence type="ECO:0000256" key="4">
    <source>
        <dbReference type="ARBA" id="ARBA00022500"/>
    </source>
</evidence>
<dbReference type="AlphaFoldDB" id="A0A7Y8CJW6"/>
<evidence type="ECO:0000256" key="5">
    <source>
        <dbReference type="ARBA" id="ARBA00022692"/>
    </source>
</evidence>
<evidence type="ECO:0000256" key="10">
    <source>
        <dbReference type="PROSITE-ProRule" id="PRU00284"/>
    </source>
</evidence>
<keyword evidence="2" id="KW-1003">Cell membrane</keyword>
<evidence type="ECO:0000256" key="11">
    <source>
        <dbReference type="SAM" id="Phobius"/>
    </source>
</evidence>
<keyword evidence="5 11" id="KW-0812">Transmembrane</keyword>
<sequence>MSGEGILSGVPAQSEVQSKSPSRWWVPLIQSVGLTLLLAAMAYASWSLAVCLPLALLLVWLPRFRSSRTSVAAAPDNSALGELTRDLSYATSHNALSAAGVAFSVRQLAGKLQSQLGAAAQIVSSAEVMIDTEQATSLLSQQALGSASEARQSSAEGHAVLSESISRMHQLSQRANASRELIEALSLRSEEIQRVTLVIQAIASQTNLLALNAAIEAARAGEHGRGFAVVADEVRGLAGRTATATDEVGVMVADIQQRTAQVVEQIRQLSTDLDGGVEQVEHTGRHLENIARLAAGVESQVSEIARGAHNNREQLGSLFTAVEQMRSDLAVSDQQTRSLAEAAVQMEGQAETISERLAEVGLDDYHQRVYDLAREGAGQIAARFEADIEQNRVSLDDLFDRNYQAIANTSPAKFQTRFDRYTDQVLPAIQEPLLSRHEGLVFAIACTPQGYVPTHNQAFSQPLTGDVAKDTLQNRTKRKFDDRTGIRCGSHQQPVLLQTYTRDTGELMHDLSVPIMVKGRHWGGLRLGYKPENAPQAARRR</sequence>
<feature type="domain" description="Methyl-accepting transducer" evidence="12">
    <location>
        <begin position="90"/>
        <end position="326"/>
    </location>
</feature>
<evidence type="ECO:0000256" key="9">
    <source>
        <dbReference type="ARBA" id="ARBA00029447"/>
    </source>
</evidence>
<dbReference type="Proteomes" id="UP000520592">
    <property type="component" value="Unassembled WGS sequence"/>
</dbReference>
<dbReference type="GO" id="GO:0007165">
    <property type="term" value="P:signal transduction"/>
    <property type="evidence" value="ECO:0007669"/>
    <property type="project" value="UniProtKB-KW"/>
</dbReference>
<dbReference type="EMBL" id="JACAQD010000011">
    <property type="protein sequence ID" value="NWC32629.1"/>
    <property type="molecule type" value="Genomic_DNA"/>
</dbReference>
<organism evidence="13 14">
    <name type="scientific">Pseudomonas gingeri</name>
    <dbReference type="NCBI Taxonomy" id="117681"/>
    <lineage>
        <taxon>Bacteria</taxon>
        <taxon>Pseudomonadati</taxon>
        <taxon>Pseudomonadota</taxon>
        <taxon>Gammaproteobacteria</taxon>
        <taxon>Pseudomonadales</taxon>
        <taxon>Pseudomonadaceae</taxon>
        <taxon>Pseudomonas</taxon>
    </lineage>
</organism>
<dbReference type="RefSeq" id="WP_177057006.1">
    <property type="nucleotide sequence ID" value="NZ_JACAPS010000011.1"/>
</dbReference>
<dbReference type="InterPro" id="IPR004089">
    <property type="entry name" value="MCPsignal_dom"/>
</dbReference>
<protein>
    <submittedName>
        <fullName evidence="13">Methyl-accepting chemotaxis protein</fullName>
    </submittedName>
</protein>
<feature type="transmembrane region" description="Helical" evidence="11">
    <location>
        <begin position="28"/>
        <end position="61"/>
    </location>
</feature>
<accession>A0A7Y8CJW6</accession>
<evidence type="ECO:0000313" key="14">
    <source>
        <dbReference type="Proteomes" id="UP000520592"/>
    </source>
</evidence>
<evidence type="ECO:0000256" key="7">
    <source>
        <dbReference type="ARBA" id="ARBA00023136"/>
    </source>
</evidence>
<evidence type="ECO:0000256" key="3">
    <source>
        <dbReference type="ARBA" id="ARBA00022481"/>
    </source>
</evidence>
<evidence type="ECO:0000313" key="13">
    <source>
        <dbReference type="EMBL" id="NWC32629.1"/>
    </source>
</evidence>